<proteinExistence type="predicted"/>
<name>A0A1S4FHD1_AEDAE</name>
<reference evidence="2 3" key="1">
    <citation type="submission" date="2017-06" db="EMBL/GenBank/DDBJ databases">
        <title>Aedes aegypti genome working group (AGWG) sequencing and assembly.</title>
        <authorList>
            <consortium name="Aedes aegypti Genome Working Group (AGWG)"/>
            <person name="Matthews B.J."/>
        </authorList>
    </citation>
    <scope>NUCLEOTIDE SEQUENCE [LARGE SCALE GENOMIC DNA]</scope>
    <source>
        <strain evidence="2 3">LVP_AGWG</strain>
    </source>
</reference>
<dbReference type="Pfam" id="PF15323">
    <property type="entry name" value="Ashwin"/>
    <property type="match status" value="1"/>
</dbReference>
<dbReference type="GO" id="GO:0048598">
    <property type="term" value="P:embryonic morphogenesis"/>
    <property type="evidence" value="ECO:0007669"/>
    <property type="project" value="InterPro"/>
</dbReference>
<protein>
    <submittedName>
        <fullName evidence="2">Uncharacterized protein</fullName>
    </submittedName>
</protein>
<sequence>MDILHPHLLSKQELLDIFRQRHISIPRLEESTRDELISLYSKYLLPLPRRGGSSSNPPDSSSLPQDVEMADACSKSTNSNGDSRRPGSNVRNRIVYSDSPVDNVSHGMKRIKLINTGGGGAIVASSPKPVMVKRTLEISPGKSSSMGSAVSPAPSKRQKITWP</sequence>
<reference evidence="2" key="2">
    <citation type="submission" date="2020-05" db="UniProtKB">
        <authorList>
            <consortium name="EnsemblMetazoa"/>
        </authorList>
    </citation>
    <scope>IDENTIFICATION</scope>
    <source>
        <strain evidence="2">LVP_AGWG</strain>
    </source>
</reference>
<evidence type="ECO:0000313" key="2">
    <source>
        <dbReference type="EnsemblMetazoa" id="AAEL007744-PA"/>
    </source>
</evidence>
<feature type="region of interest" description="Disordered" evidence="1">
    <location>
        <begin position="135"/>
        <end position="163"/>
    </location>
</feature>
<accession>A0A1S4FHD1</accession>
<evidence type="ECO:0000313" key="3">
    <source>
        <dbReference type="Proteomes" id="UP000008820"/>
    </source>
</evidence>
<keyword evidence="3" id="KW-1185">Reference proteome</keyword>
<dbReference type="InParanoid" id="A0A1S4FHD1"/>
<gene>
    <name evidence="2" type="primary">5569554</name>
</gene>
<evidence type="ECO:0000256" key="1">
    <source>
        <dbReference type="SAM" id="MobiDB-lite"/>
    </source>
</evidence>
<feature type="region of interest" description="Disordered" evidence="1">
    <location>
        <begin position="48"/>
        <end position="101"/>
    </location>
</feature>
<feature type="compositionally biased region" description="Low complexity" evidence="1">
    <location>
        <begin position="48"/>
        <end position="64"/>
    </location>
</feature>
<dbReference type="VEuPathDB" id="VectorBase:AAEL007744"/>
<dbReference type="OrthoDB" id="10071059at2759"/>
<dbReference type="Proteomes" id="UP000008820">
    <property type="component" value="Chromosome 1"/>
</dbReference>
<organism evidence="2 3">
    <name type="scientific">Aedes aegypti</name>
    <name type="common">Yellowfever mosquito</name>
    <name type="synonym">Culex aegypti</name>
    <dbReference type="NCBI Taxonomy" id="7159"/>
    <lineage>
        <taxon>Eukaryota</taxon>
        <taxon>Metazoa</taxon>
        <taxon>Ecdysozoa</taxon>
        <taxon>Arthropoda</taxon>
        <taxon>Hexapoda</taxon>
        <taxon>Insecta</taxon>
        <taxon>Pterygota</taxon>
        <taxon>Neoptera</taxon>
        <taxon>Endopterygota</taxon>
        <taxon>Diptera</taxon>
        <taxon>Nematocera</taxon>
        <taxon>Culicoidea</taxon>
        <taxon>Culicidae</taxon>
        <taxon>Culicinae</taxon>
        <taxon>Aedini</taxon>
        <taxon>Aedes</taxon>
        <taxon>Stegomyia</taxon>
    </lineage>
</organism>
<dbReference type="EnsemblMetazoa" id="AAEL007744-RA">
    <property type="protein sequence ID" value="AAEL007744-PA"/>
    <property type="gene ID" value="AAEL007744"/>
</dbReference>
<dbReference type="InterPro" id="IPR024887">
    <property type="entry name" value="Ashwin"/>
</dbReference>
<dbReference type="GO" id="GO:0072669">
    <property type="term" value="C:tRNA-splicing ligase complex"/>
    <property type="evidence" value="ECO:0007669"/>
    <property type="project" value="InterPro"/>
</dbReference>
<dbReference type="AlphaFoldDB" id="A0A1S4FHD1"/>